<keyword evidence="10 11" id="KW-0472">Membrane</keyword>
<proteinExistence type="inferred from homology"/>
<dbReference type="Gene3D" id="1.10.442.10">
    <property type="entry name" value="Cytochrome c oxidase subunit IV"/>
    <property type="match status" value="1"/>
</dbReference>
<dbReference type="OrthoDB" id="186013at2759"/>
<comment type="similarity">
    <text evidence="3">Belongs to the cytochrome c oxidase IV family.</text>
</comment>
<evidence type="ECO:0000256" key="2">
    <source>
        <dbReference type="ARBA" id="ARBA00004673"/>
    </source>
</evidence>
<evidence type="ECO:0000313" key="13">
    <source>
        <dbReference type="Proteomes" id="UP000077266"/>
    </source>
</evidence>
<feature type="transmembrane region" description="Helical" evidence="11">
    <location>
        <begin position="105"/>
        <end position="127"/>
    </location>
</feature>
<keyword evidence="5" id="KW-0999">Mitochondrion inner membrane</keyword>
<dbReference type="Pfam" id="PF02936">
    <property type="entry name" value="COX4"/>
    <property type="match status" value="1"/>
</dbReference>
<dbReference type="PANTHER" id="PTHR10707">
    <property type="entry name" value="CYTOCHROME C OXIDASE SUBUNIT IV"/>
    <property type="match status" value="1"/>
</dbReference>
<accession>A0A165EP38</accession>
<gene>
    <name evidence="12" type="ORF">EXIGLDRAFT_203131</name>
</gene>
<dbReference type="GO" id="GO:0045277">
    <property type="term" value="C:respiratory chain complex IV"/>
    <property type="evidence" value="ECO:0007669"/>
    <property type="project" value="InterPro"/>
</dbReference>
<dbReference type="GO" id="GO:0005743">
    <property type="term" value="C:mitochondrial inner membrane"/>
    <property type="evidence" value="ECO:0007669"/>
    <property type="project" value="UniProtKB-SubCell"/>
</dbReference>
<dbReference type="SUPFAM" id="SSF81406">
    <property type="entry name" value="Mitochondrial cytochrome c oxidase subunit IV"/>
    <property type="match status" value="1"/>
</dbReference>
<organism evidence="12 13">
    <name type="scientific">Exidia glandulosa HHB12029</name>
    <dbReference type="NCBI Taxonomy" id="1314781"/>
    <lineage>
        <taxon>Eukaryota</taxon>
        <taxon>Fungi</taxon>
        <taxon>Dikarya</taxon>
        <taxon>Basidiomycota</taxon>
        <taxon>Agaricomycotina</taxon>
        <taxon>Agaricomycetes</taxon>
        <taxon>Auriculariales</taxon>
        <taxon>Exidiaceae</taxon>
        <taxon>Exidia</taxon>
    </lineage>
</organism>
<dbReference type="AlphaFoldDB" id="A0A165EP38"/>
<evidence type="ECO:0000256" key="8">
    <source>
        <dbReference type="ARBA" id="ARBA00023002"/>
    </source>
</evidence>
<comment type="subcellular location">
    <subcellularLocation>
        <location evidence="1">Mitochondrion inner membrane</location>
        <topology evidence="1">Single-pass membrane protein</topology>
    </subcellularLocation>
</comment>
<evidence type="ECO:0000313" key="12">
    <source>
        <dbReference type="EMBL" id="KZV87386.1"/>
    </source>
</evidence>
<keyword evidence="9" id="KW-0496">Mitochondrion</keyword>
<dbReference type="GO" id="GO:0016491">
    <property type="term" value="F:oxidoreductase activity"/>
    <property type="evidence" value="ECO:0007669"/>
    <property type="project" value="UniProtKB-KW"/>
</dbReference>
<evidence type="ECO:0000256" key="9">
    <source>
        <dbReference type="ARBA" id="ARBA00023128"/>
    </source>
</evidence>
<dbReference type="InterPro" id="IPR036639">
    <property type="entry name" value="Cyt_c_oxidase_su4_sf"/>
</dbReference>
<evidence type="ECO:0000256" key="5">
    <source>
        <dbReference type="ARBA" id="ARBA00022792"/>
    </source>
</evidence>
<evidence type="ECO:0000256" key="11">
    <source>
        <dbReference type="SAM" id="Phobius"/>
    </source>
</evidence>
<evidence type="ECO:0000256" key="4">
    <source>
        <dbReference type="ARBA" id="ARBA00022692"/>
    </source>
</evidence>
<dbReference type="EMBL" id="KV426127">
    <property type="protein sequence ID" value="KZV87386.1"/>
    <property type="molecule type" value="Genomic_DNA"/>
</dbReference>
<dbReference type="FunCoup" id="A0A165EP38">
    <property type="interactions" value="82"/>
</dbReference>
<reference evidence="12 13" key="1">
    <citation type="journal article" date="2016" name="Mol. Biol. Evol.">
        <title>Comparative Genomics of Early-Diverging Mushroom-Forming Fungi Provides Insights into the Origins of Lignocellulose Decay Capabilities.</title>
        <authorList>
            <person name="Nagy L.G."/>
            <person name="Riley R."/>
            <person name="Tritt A."/>
            <person name="Adam C."/>
            <person name="Daum C."/>
            <person name="Floudas D."/>
            <person name="Sun H."/>
            <person name="Yadav J.S."/>
            <person name="Pangilinan J."/>
            <person name="Larsson K.H."/>
            <person name="Matsuura K."/>
            <person name="Barry K."/>
            <person name="Labutti K."/>
            <person name="Kuo R."/>
            <person name="Ohm R.A."/>
            <person name="Bhattacharya S.S."/>
            <person name="Shirouzu T."/>
            <person name="Yoshinaga Y."/>
            <person name="Martin F.M."/>
            <person name="Grigoriev I.V."/>
            <person name="Hibbett D.S."/>
        </authorList>
    </citation>
    <scope>NUCLEOTIDE SEQUENCE [LARGE SCALE GENOMIC DNA]</scope>
    <source>
        <strain evidence="12 13">HHB12029</strain>
    </source>
</reference>
<dbReference type="PANTHER" id="PTHR10707:SF10">
    <property type="entry name" value="CYTOCHROME C OXIDASE SUBUNIT 4"/>
    <property type="match status" value="1"/>
</dbReference>
<sequence length="197" mass="22408">MQALRLVRPRGTLQPLLRLSTTAAPPPGTSTRARSASVIPLSNVEAQWERMKKDEKIEVHNAVHEIMKKDWRTLSLDEKKAAYYIAFGPHGPRKPLNPPGTNWQIFFGTVGLIGLSISIFLVIRSFAPPPVRTMTKEWQEETNRIAIENKQDPIQVSPRRDTRARVTCSPNESRTLSSLFLLLYPINRLALHVERPR</sequence>
<keyword evidence="8" id="KW-0560">Oxidoreductase</keyword>
<dbReference type="FunFam" id="1.10.442.10:FF:000002">
    <property type="entry name" value="Cytochrome c oxidase subunit V"/>
    <property type="match status" value="1"/>
</dbReference>
<protein>
    <submittedName>
        <fullName evidence="12">COX4-domain-containing protein</fullName>
    </submittedName>
</protein>
<dbReference type="InParanoid" id="A0A165EP38"/>
<dbReference type="CDD" id="cd00922">
    <property type="entry name" value="Cyt_c_Oxidase_IV"/>
    <property type="match status" value="1"/>
</dbReference>
<keyword evidence="6" id="KW-0809">Transit peptide</keyword>
<dbReference type="Proteomes" id="UP000077266">
    <property type="component" value="Unassembled WGS sequence"/>
</dbReference>
<keyword evidence="13" id="KW-1185">Reference proteome</keyword>
<comment type="pathway">
    <text evidence="2">Energy metabolism; oxidative phosphorylation.</text>
</comment>
<evidence type="ECO:0000256" key="7">
    <source>
        <dbReference type="ARBA" id="ARBA00022989"/>
    </source>
</evidence>
<dbReference type="STRING" id="1314781.A0A165EP38"/>
<evidence type="ECO:0000256" key="6">
    <source>
        <dbReference type="ARBA" id="ARBA00022946"/>
    </source>
</evidence>
<evidence type="ECO:0000256" key="1">
    <source>
        <dbReference type="ARBA" id="ARBA00004434"/>
    </source>
</evidence>
<evidence type="ECO:0000256" key="3">
    <source>
        <dbReference type="ARBA" id="ARBA00008135"/>
    </source>
</evidence>
<dbReference type="GO" id="GO:0006123">
    <property type="term" value="P:mitochondrial electron transport, cytochrome c to oxygen"/>
    <property type="evidence" value="ECO:0007669"/>
    <property type="project" value="InterPro"/>
</dbReference>
<keyword evidence="4 11" id="KW-0812">Transmembrane</keyword>
<evidence type="ECO:0000256" key="10">
    <source>
        <dbReference type="ARBA" id="ARBA00023136"/>
    </source>
</evidence>
<dbReference type="InterPro" id="IPR004203">
    <property type="entry name" value="Cyt_c_oxidase_su4_fam"/>
</dbReference>
<name>A0A165EP38_EXIGL</name>
<keyword evidence="7 11" id="KW-1133">Transmembrane helix</keyword>